<dbReference type="Proteomes" id="UP000199339">
    <property type="component" value="Unassembled WGS sequence"/>
</dbReference>
<evidence type="ECO:0000259" key="3">
    <source>
        <dbReference type="Pfam" id="PF03150"/>
    </source>
</evidence>
<sequence>MEGIFGAKCWRPSRMLGGLLASLLVLGAPGLKAQEVAPLNQVTVPDVNMLGLLDGTGNGAWLDITEPERKEALQALGKALFWDMQVGGDGITACASCHYHAGADHRRNNQLSPGFKGGDFALDLLAVNQALGSPHYQGANEAGTEVGFPVNEPHLLALGWTPDTLDGTPGTGPKGNPDLDINDVASSQGVRAGTFTGLSGDRVDYALLTETDNGFDAIFTTPGNGIPATARRVEPRNAPTVINAVFNLRNFWDGRADTFFNGVNPLGFRDPTARVKTYVAGQIADEKLLIPFSALASQAVGPPLSDFEMQFAGRAFAHIGRKLANATPLADQTVACDDSLLFSLANCGESGNGRGLTESYASMIRDVFDERFWGDGNGGDVCLTVDDSQSPPALSQVTCTEPRIDDFTLLEYNFALFFGLAVQAYEATLFTDNTIVDLLAGGIATGIVTNGAGRRAITIDVTGMPLETCIDTIALNNNAAGVADAEQICAAHYAKFISPAAVTGAESGNALFPVDPGTPIGGCMDALTCGASPNEVAAINALLSIERGVGRFFAGATACGVCHFNPEFTGATVSALTGFGAAPAPPLPPGQLRKEALEVPMERMIAFNGQAQVYDAGFYNIGVRPTVEDLSLGDAINGVPLSFAKLREAILLLQSGQDLPEPLDETAIGMIADVIAGGELLIPTSPTDLTPKVFDLALACGPGLVGNDNARGRRNGDPNNNPNTNQCIPDIIPGEKILMNGAFKAPGLRNVKFTGPYFHNGAKKNLRQVLETYKTAGHFSTINFNNLDAGMRIFDLGPVDEASVVEMMETGLTDWRLATDSGKFDHPELCVPHGHDPETGQTLLVAIPAVGAEGHGELLQTFEEQLDGVPGAHSLDELCTMPAIADLNGGSLIDVPLQPVAPQ</sequence>
<keyword evidence="2" id="KW-0560">Oxidoreductase</keyword>
<evidence type="ECO:0000256" key="2">
    <source>
        <dbReference type="ARBA" id="ARBA00023002"/>
    </source>
</evidence>
<dbReference type="AlphaFoldDB" id="A0A1I4VTW3"/>
<feature type="domain" description="Di-haem cytochrome c peroxidase" evidence="3">
    <location>
        <begin position="230"/>
        <end position="324"/>
    </location>
</feature>
<dbReference type="RefSeq" id="WP_092002339.1">
    <property type="nucleotide sequence ID" value="NZ_FOUR01000004.1"/>
</dbReference>
<evidence type="ECO:0000256" key="1">
    <source>
        <dbReference type="ARBA" id="ARBA00004196"/>
    </source>
</evidence>
<dbReference type="GO" id="GO:0020037">
    <property type="term" value="F:heme binding"/>
    <property type="evidence" value="ECO:0007669"/>
    <property type="project" value="InterPro"/>
</dbReference>
<keyword evidence="5" id="KW-1185">Reference proteome</keyword>
<name>A0A1I4VTW3_9GAMM</name>
<gene>
    <name evidence="4" type="ORF">SAMN04487961_1934</name>
</gene>
<dbReference type="EMBL" id="FOUR01000004">
    <property type="protein sequence ID" value="SFN04721.1"/>
    <property type="molecule type" value="Genomic_DNA"/>
</dbReference>
<dbReference type="GO" id="GO:0004130">
    <property type="term" value="F:cytochrome-c peroxidase activity"/>
    <property type="evidence" value="ECO:0007669"/>
    <property type="project" value="TreeGrafter"/>
</dbReference>
<organism evidence="4 5">
    <name type="scientific">Marinobacter pelagius</name>
    <dbReference type="NCBI Taxonomy" id="379482"/>
    <lineage>
        <taxon>Bacteria</taxon>
        <taxon>Pseudomonadati</taxon>
        <taxon>Pseudomonadota</taxon>
        <taxon>Gammaproteobacteria</taxon>
        <taxon>Pseudomonadales</taxon>
        <taxon>Marinobacteraceae</taxon>
        <taxon>Marinobacter</taxon>
    </lineage>
</organism>
<dbReference type="InterPro" id="IPR004852">
    <property type="entry name" value="Di-haem_cyt_c_peroxidsae"/>
</dbReference>
<evidence type="ECO:0000313" key="5">
    <source>
        <dbReference type="Proteomes" id="UP000199339"/>
    </source>
</evidence>
<dbReference type="GO" id="GO:0030313">
    <property type="term" value="C:cell envelope"/>
    <property type="evidence" value="ECO:0007669"/>
    <property type="project" value="UniProtKB-SubCell"/>
</dbReference>
<dbReference type="Pfam" id="PF03150">
    <property type="entry name" value="CCP_MauG"/>
    <property type="match status" value="2"/>
</dbReference>
<reference evidence="5" key="1">
    <citation type="submission" date="2016-10" db="EMBL/GenBank/DDBJ databases">
        <authorList>
            <person name="Varghese N."/>
            <person name="Submissions S."/>
        </authorList>
    </citation>
    <scope>NUCLEOTIDE SEQUENCE [LARGE SCALE GENOMIC DNA]</scope>
    <source>
        <strain evidence="5">CGMCC 1.6775</strain>
    </source>
</reference>
<dbReference type="SUPFAM" id="SSF46626">
    <property type="entry name" value="Cytochrome c"/>
    <property type="match status" value="2"/>
</dbReference>
<feature type="domain" description="Di-haem cytochrome c peroxidase" evidence="3">
    <location>
        <begin position="73"/>
        <end position="117"/>
    </location>
</feature>
<dbReference type="Gene3D" id="1.10.760.10">
    <property type="entry name" value="Cytochrome c-like domain"/>
    <property type="match status" value="2"/>
</dbReference>
<evidence type="ECO:0000313" key="4">
    <source>
        <dbReference type="EMBL" id="SFN04721.1"/>
    </source>
</evidence>
<accession>A0A1I4VTW3</accession>
<comment type="subcellular location">
    <subcellularLocation>
        <location evidence="1">Cell envelope</location>
    </subcellularLocation>
</comment>
<keyword evidence="4" id="KW-0575">Peroxidase</keyword>
<proteinExistence type="predicted"/>
<dbReference type="GO" id="GO:0009055">
    <property type="term" value="F:electron transfer activity"/>
    <property type="evidence" value="ECO:0007669"/>
    <property type="project" value="InterPro"/>
</dbReference>
<protein>
    <submittedName>
        <fullName evidence="4">Di-haem cytochrome c peroxidase</fullName>
    </submittedName>
</protein>
<dbReference type="OrthoDB" id="9805202at2"/>
<dbReference type="InterPro" id="IPR036909">
    <property type="entry name" value="Cyt_c-like_dom_sf"/>
</dbReference>
<dbReference type="InterPro" id="IPR051395">
    <property type="entry name" value="Cytochrome_c_Peroxidase/MauG"/>
</dbReference>
<dbReference type="PANTHER" id="PTHR30600">
    <property type="entry name" value="CYTOCHROME C PEROXIDASE-RELATED"/>
    <property type="match status" value="1"/>
</dbReference>